<accession>A0AA34RWQ4</accession>
<name>A0AA34RWQ4_PSEPU</name>
<dbReference type="SUPFAM" id="SSF53448">
    <property type="entry name" value="Nucleotide-diphospho-sugar transferases"/>
    <property type="match status" value="1"/>
</dbReference>
<reference evidence="3 4" key="1">
    <citation type="submission" date="2014-11" db="EMBL/GenBank/DDBJ databases">
        <title>Complete genome sequence of Pseudomonas putida S12 including megaplasmid pTTS12.</title>
        <authorList>
            <person name="Kuepper J."/>
            <person name="Ruijssenaars H.J."/>
            <person name="Blank L.M."/>
            <person name="de Winde J.H."/>
            <person name="Wierckx N."/>
        </authorList>
    </citation>
    <scope>NUCLEOTIDE SEQUENCE [LARGE SCALE GENOMIC DNA]</scope>
    <source>
        <strain evidence="3 4">S12</strain>
    </source>
</reference>
<keyword evidence="1" id="KW-0472">Membrane</keyword>
<dbReference type="RefSeq" id="WP_023390080.1">
    <property type="nucleotide sequence ID" value="NZ_ALNR01000251.1"/>
</dbReference>
<keyword evidence="1" id="KW-0997">Cell inner membrane</keyword>
<dbReference type="GO" id="GO:0016758">
    <property type="term" value="F:hexosyltransferase activity"/>
    <property type="evidence" value="ECO:0007669"/>
    <property type="project" value="UniProtKB-ARBA"/>
</dbReference>
<evidence type="ECO:0000313" key="3">
    <source>
        <dbReference type="EMBL" id="AJA14865.1"/>
    </source>
</evidence>
<dbReference type="EMBL" id="CP009974">
    <property type="protein sequence ID" value="AJA14865.1"/>
    <property type="molecule type" value="Genomic_DNA"/>
</dbReference>
<dbReference type="InterPro" id="IPR029044">
    <property type="entry name" value="Nucleotide-diphossugar_trans"/>
</dbReference>
<proteinExistence type="predicted"/>
<gene>
    <name evidence="3" type="ORF">RPPX_16355</name>
</gene>
<dbReference type="CDD" id="cd00761">
    <property type="entry name" value="Glyco_tranf_GTA_type"/>
    <property type="match status" value="1"/>
</dbReference>
<organism evidence="3 4">
    <name type="scientific">Pseudomonas putida S12</name>
    <dbReference type="NCBI Taxonomy" id="1215087"/>
    <lineage>
        <taxon>Bacteria</taxon>
        <taxon>Pseudomonadati</taxon>
        <taxon>Pseudomonadota</taxon>
        <taxon>Gammaproteobacteria</taxon>
        <taxon>Pseudomonadales</taxon>
        <taxon>Pseudomonadaceae</taxon>
        <taxon>Pseudomonas</taxon>
    </lineage>
</organism>
<dbReference type="AlphaFoldDB" id="A0AA34RWQ4"/>
<dbReference type="Pfam" id="PF00535">
    <property type="entry name" value="Glycos_transf_2"/>
    <property type="match status" value="1"/>
</dbReference>
<protein>
    <recommendedName>
        <fullName evidence="2">Glycosyltransferase 2-like domain-containing protein</fullName>
    </recommendedName>
</protein>
<dbReference type="PANTHER" id="PTHR22916:SF3">
    <property type="entry name" value="UDP-GLCNAC:BETAGAL BETA-1,3-N-ACETYLGLUCOSAMINYLTRANSFERASE-LIKE PROTEIN 1"/>
    <property type="match status" value="1"/>
</dbReference>
<reference evidence="3 4" key="2">
    <citation type="submission" date="2014-11" db="EMBL/GenBank/DDBJ databases">
        <title>Draft genome sequence of the solvent-tolerant Pseudomonas putida S12 including megaplasmid pTTS12.</title>
        <authorList>
            <person name="Wierckx N."/>
            <person name="Nijkamp J."/>
            <person name="Ballerstedt H."/>
            <person name="Siezen R.J."/>
            <person name="Wels M."/>
            <person name="de Ridder D."/>
            <person name="de Winde J.H."/>
            <person name="Ruijssenaars H.J."/>
        </authorList>
    </citation>
    <scope>NUCLEOTIDE SEQUENCE [LARGE SCALE GENOMIC DNA]</scope>
    <source>
        <strain evidence="3 4">S12</strain>
    </source>
</reference>
<dbReference type="Proteomes" id="UP000017753">
    <property type="component" value="Chromosome"/>
</dbReference>
<dbReference type="Gene3D" id="3.90.550.10">
    <property type="entry name" value="Spore Coat Polysaccharide Biosynthesis Protein SpsA, Chain A"/>
    <property type="match status" value="1"/>
</dbReference>
<evidence type="ECO:0000313" key="4">
    <source>
        <dbReference type="Proteomes" id="UP000017753"/>
    </source>
</evidence>
<dbReference type="InterPro" id="IPR001173">
    <property type="entry name" value="Glyco_trans_2-like"/>
</dbReference>
<sequence length="263" mass="29738">MTKASVSVIVPCYRSKASISRAVESVFTQTLRPIEVILVDDCSPDDTLEQLYAEQQKYPAGWIKVIELPQNGGPGSARNAGWAQANGKYVAFLDSDDCWHARKVELQYNWLEQHPEVTLLGQKFASGMQREPAVEDVSCTQVTKRQLLFSNQFTTSSVMLQHGVKSRFKQGKRYCEDYQLWSDILFKGGVCCNMDFPLVKTFKPVYGDSGLSGQLWSMELGELGVHGALLREKRIGILPFLLAVSWSMLKFARRVVNSYVRRR</sequence>
<keyword evidence="1" id="KW-1003">Cell membrane</keyword>
<dbReference type="PANTHER" id="PTHR22916">
    <property type="entry name" value="GLYCOSYLTRANSFERASE"/>
    <property type="match status" value="1"/>
</dbReference>
<evidence type="ECO:0000256" key="1">
    <source>
        <dbReference type="ARBA" id="ARBA00022519"/>
    </source>
</evidence>
<feature type="domain" description="Glycosyltransferase 2-like" evidence="2">
    <location>
        <begin position="7"/>
        <end position="128"/>
    </location>
</feature>
<evidence type="ECO:0000259" key="2">
    <source>
        <dbReference type="Pfam" id="PF00535"/>
    </source>
</evidence>